<dbReference type="RefSeq" id="WP_172167443.1">
    <property type="nucleotide sequence ID" value="NZ_CP053564.1"/>
</dbReference>
<keyword evidence="1" id="KW-0812">Transmembrane</keyword>
<keyword evidence="1" id="KW-1133">Transmembrane helix</keyword>
<dbReference type="InterPro" id="IPR021401">
    <property type="entry name" value="DUF3040"/>
</dbReference>
<protein>
    <submittedName>
        <fullName evidence="2">DUF3040 domain-containing protein</fullName>
    </submittedName>
</protein>
<name>A0A6M6JUM4_9PSEU</name>
<accession>A0A6M6JUM4</accession>
<dbReference type="Proteomes" id="UP000505377">
    <property type="component" value="Chromosome"/>
</dbReference>
<dbReference type="KEGG" id="pbro:HOP40_34340"/>
<feature type="transmembrane region" description="Helical" evidence="1">
    <location>
        <begin position="46"/>
        <end position="71"/>
    </location>
</feature>
<reference evidence="2 3" key="1">
    <citation type="submission" date="2020-05" db="EMBL/GenBank/DDBJ databases">
        <authorList>
            <person name="Mo P."/>
        </authorList>
    </citation>
    <scope>NUCLEOTIDE SEQUENCE [LARGE SCALE GENOMIC DNA]</scope>
    <source>
        <strain evidence="2 3">Gen01</strain>
    </source>
</reference>
<gene>
    <name evidence="2" type="ORF">HOP40_34340</name>
</gene>
<feature type="transmembrane region" description="Helical" evidence="1">
    <location>
        <begin position="77"/>
        <end position="95"/>
    </location>
</feature>
<evidence type="ECO:0000313" key="2">
    <source>
        <dbReference type="EMBL" id="QJY50209.1"/>
    </source>
</evidence>
<sequence>MPLSPHEQRALAAIEDALNAQDPSLAARFQGARVRPRRTGPSWTRWLPVSVVDLALLVLGLAVLAIVHTVVPQAHPLLTAGLTLGLAGGWVVLVARRTRRPEPAAPTPTGGSANLRI</sequence>
<organism evidence="2 3">
    <name type="scientific">Pseudonocardia broussonetiae</name>
    <dbReference type="NCBI Taxonomy" id="2736640"/>
    <lineage>
        <taxon>Bacteria</taxon>
        <taxon>Bacillati</taxon>
        <taxon>Actinomycetota</taxon>
        <taxon>Actinomycetes</taxon>
        <taxon>Pseudonocardiales</taxon>
        <taxon>Pseudonocardiaceae</taxon>
        <taxon>Pseudonocardia</taxon>
    </lineage>
</organism>
<dbReference type="Pfam" id="PF11239">
    <property type="entry name" value="DUF3040"/>
    <property type="match status" value="1"/>
</dbReference>
<keyword evidence="3" id="KW-1185">Reference proteome</keyword>
<dbReference type="AlphaFoldDB" id="A0A6M6JUM4"/>
<evidence type="ECO:0000256" key="1">
    <source>
        <dbReference type="SAM" id="Phobius"/>
    </source>
</evidence>
<keyword evidence="1" id="KW-0472">Membrane</keyword>
<dbReference type="EMBL" id="CP053564">
    <property type="protein sequence ID" value="QJY50209.1"/>
    <property type="molecule type" value="Genomic_DNA"/>
</dbReference>
<proteinExistence type="predicted"/>
<evidence type="ECO:0000313" key="3">
    <source>
        <dbReference type="Proteomes" id="UP000505377"/>
    </source>
</evidence>